<accession>A0A6N9Q4S0</accession>
<reference evidence="2 3" key="1">
    <citation type="submission" date="2019-01" db="EMBL/GenBank/DDBJ databases">
        <title>Chengkuizengella sp. nov., isolated from deep-sea sediment of East Pacific Ocean.</title>
        <authorList>
            <person name="Yang J."/>
            <person name="Lai Q."/>
            <person name="Shao Z."/>
        </authorList>
    </citation>
    <scope>NUCLEOTIDE SEQUENCE [LARGE SCALE GENOMIC DNA]</scope>
    <source>
        <strain evidence="2 3">YPA3-1-1</strain>
    </source>
</reference>
<dbReference type="PROSITE" id="PS50075">
    <property type="entry name" value="CARRIER"/>
    <property type="match status" value="1"/>
</dbReference>
<keyword evidence="3" id="KW-1185">Reference proteome</keyword>
<dbReference type="Pfam" id="PF00550">
    <property type="entry name" value="PP-binding"/>
    <property type="match status" value="1"/>
</dbReference>
<organism evidence="2 3">
    <name type="scientific">Chengkuizengella marina</name>
    <dbReference type="NCBI Taxonomy" id="2507566"/>
    <lineage>
        <taxon>Bacteria</taxon>
        <taxon>Bacillati</taxon>
        <taxon>Bacillota</taxon>
        <taxon>Bacilli</taxon>
        <taxon>Bacillales</taxon>
        <taxon>Paenibacillaceae</taxon>
        <taxon>Chengkuizengella</taxon>
    </lineage>
</organism>
<sequence length="93" mass="11094">MEQSKYDYNLSEAEVSIIVKKNIIKILKTKENIENTDYLAEYGFDSIEMIELIIDLEEKFHILFDDEELLPENFQTINQITRLCMEKLESFTH</sequence>
<evidence type="ECO:0000259" key="1">
    <source>
        <dbReference type="PROSITE" id="PS50075"/>
    </source>
</evidence>
<dbReference type="Proteomes" id="UP000448943">
    <property type="component" value="Unassembled WGS sequence"/>
</dbReference>
<name>A0A6N9Q4S0_9BACL</name>
<protein>
    <submittedName>
        <fullName evidence="2">Acyl carrier protein</fullName>
    </submittedName>
</protein>
<dbReference type="SUPFAM" id="SSF47336">
    <property type="entry name" value="ACP-like"/>
    <property type="match status" value="1"/>
</dbReference>
<dbReference type="OrthoDB" id="1495744at2"/>
<dbReference type="InterPro" id="IPR036736">
    <property type="entry name" value="ACP-like_sf"/>
</dbReference>
<dbReference type="Gene3D" id="1.10.1200.10">
    <property type="entry name" value="ACP-like"/>
    <property type="match status" value="1"/>
</dbReference>
<proteinExistence type="predicted"/>
<dbReference type="EMBL" id="SIJB01000028">
    <property type="protein sequence ID" value="NBI29828.1"/>
    <property type="molecule type" value="Genomic_DNA"/>
</dbReference>
<dbReference type="RefSeq" id="WP_160646638.1">
    <property type="nucleotide sequence ID" value="NZ_SIJB01000028.1"/>
</dbReference>
<feature type="domain" description="Carrier" evidence="1">
    <location>
        <begin position="10"/>
        <end position="88"/>
    </location>
</feature>
<comment type="caution">
    <text evidence="2">The sequence shown here is derived from an EMBL/GenBank/DDBJ whole genome shotgun (WGS) entry which is preliminary data.</text>
</comment>
<evidence type="ECO:0000313" key="2">
    <source>
        <dbReference type="EMBL" id="NBI29828.1"/>
    </source>
</evidence>
<evidence type="ECO:0000313" key="3">
    <source>
        <dbReference type="Proteomes" id="UP000448943"/>
    </source>
</evidence>
<dbReference type="InterPro" id="IPR009081">
    <property type="entry name" value="PP-bd_ACP"/>
</dbReference>
<gene>
    <name evidence="2" type="ORF">ERL59_12755</name>
</gene>
<dbReference type="AlphaFoldDB" id="A0A6N9Q4S0"/>